<dbReference type="OrthoDB" id="5428863at2759"/>
<accession>A0A9P4T773</accession>
<name>A0A9P4T773_CURKU</name>
<dbReference type="Pfam" id="PF06985">
    <property type="entry name" value="HET"/>
    <property type="match status" value="1"/>
</dbReference>
<feature type="domain" description="Heterokaryon incompatibility" evidence="1">
    <location>
        <begin position="11"/>
        <end position="122"/>
    </location>
</feature>
<reference evidence="2" key="1">
    <citation type="submission" date="2019-04" db="EMBL/GenBank/DDBJ databases">
        <title>Sequencing of skin fungus with MAO and IRED activity.</title>
        <authorList>
            <person name="Marsaioli A.J."/>
            <person name="Bonatto J.M.C."/>
            <person name="Reis Junior O."/>
        </authorList>
    </citation>
    <scope>NUCLEOTIDE SEQUENCE</scope>
    <source>
        <strain evidence="2">30M1</strain>
    </source>
</reference>
<sequence length="519" mass="59435">MEQYMKPRALQEVALPHTIRDAMAWTKALGERYLWVNCLCVIQDVDANAMNHVLKAMGHIYATAELTIVAANGDHANSGLPGFGQLSKMDIKGPIKDTWSKYVDLIWPHNSTWNSRGWTFQEALYSRRLLLFPSESQIIWLCAQTVRHATYLKELNFGGPENVGWYRSMGLPISIKSMSSDLVPLKDWAAVVDSYTKRHLSFEEDFERAFAGARYGFGPKFPGNVVHGFPQFFFDICMLWLPHLQNTTRRTNHPTWSWTGWTGDSICETSWMPYLYFRKWVLEDGQEPSPPEPIVRLTAKARYTLEGSGFGAEEWFNGFYKYQEYRYDELMEPPKSWQRHGKGKDQFFTRLEDKDGNNKYPWPLPDINQYPGTSSDVTFTALRCETQVATLDAVDTSGGYALDLMCNGELVGSMKPDLMSVYHEQLDSQSVSCDVIVISHGHVERPEYVRSTLYLSRLLACAGIKDIRGGRYRYGEYHDYYNVLWVGWENGVAVRRGIGIVLQDAWDSLETKTISFILG</sequence>
<protein>
    <recommendedName>
        <fullName evidence="1">Heterokaryon incompatibility domain-containing protein</fullName>
    </recommendedName>
</protein>
<proteinExistence type="predicted"/>
<evidence type="ECO:0000313" key="2">
    <source>
        <dbReference type="EMBL" id="KAF2996644.1"/>
    </source>
</evidence>
<dbReference type="PANTHER" id="PTHR33112:SF12">
    <property type="entry name" value="HETEROKARYON INCOMPATIBILITY DOMAIN-CONTAINING PROTEIN"/>
    <property type="match status" value="1"/>
</dbReference>
<dbReference type="InterPro" id="IPR010730">
    <property type="entry name" value="HET"/>
</dbReference>
<dbReference type="EMBL" id="SWKU01000026">
    <property type="protein sequence ID" value="KAF2996644.1"/>
    <property type="molecule type" value="Genomic_DNA"/>
</dbReference>
<dbReference type="PANTHER" id="PTHR33112">
    <property type="entry name" value="DOMAIN PROTEIN, PUTATIVE-RELATED"/>
    <property type="match status" value="1"/>
</dbReference>
<evidence type="ECO:0000313" key="3">
    <source>
        <dbReference type="Proteomes" id="UP000801428"/>
    </source>
</evidence>
<organism evidence="2 3">
    <name type="scientific">Curvularia kusanoi</name>
    <name type="common">Cochliobolus kusanoi</name>
    <dbReference type="NCBI Taxonomy" id="90978"/>
    <lineage>
        <taxon>Eukaryota</taxon>
        <taxon>Fungi</taxon>
        <taxon>Dikarya</taxon>
        <taxon>Ascomycota</taxon>
        <taxon>Pezizomycotina</taxon>
        <taxon>Dothideomycetes</taxon>
        <taxon>Pleosporomycetidae</taxon>
        <taxon>Pleosporales</taxon>
        <taxon>Pleosporineae</taxon>
        <taxon>Pleosporaceae</taxon>
        <taxon>Curvularia</taxon>
    </lineage>
</organism>
<evidence type="ECO:0000259" key="1">
    <source>
        <dbReference type="Pfam" id="PF06985"/>
    </source>
</evidence>
<comment type="caution">
    <text evidence="2">The sequence shown here is derived from an EMBL/GenBank/DDBJ whole genome shotgun (WGS) entry which is preliminary data.</text>
</comment>
<dbReference type="Proteomes" id="UP000801428">
    <property type="component" value="Unassembled WGS sequence"/>
</dbReference>
<keyword evidence="3" id="KW-1185">Reference proteome</keyword>
<gene>
    <name evidence="2" type="ORF">E8E13_003203</name>
</gene>
<dbReference type="AlphaFoldDB" id="A0A9P4T773"/>